<organism evidence="1 2">
    <name type="scientific">Deinococcus actinosclerus</name>
    <dbReference type="NCBI Taxonomy" id="1768108"/>
    <lineage>
        <taxon>Bacteria</taxon>
        <taxon>Thermotogati</taxon>
        <taxon>Deinococcota</taxon>
        <taxon>Deinococci</taxon>
        <taxon>Deinococcales</taxon>
        <taxon>Deinococcaceae</taxon>
        <taxon>Deinococcus</taxon>
    </lineage>
</organism>
<accession>A0ABN4K828</accession>
<evidence type="ECO:0008006" key="3">
    <source>
        <dbReference type="Google" id="ProtNLM"/>
    </source>
</evidence>
<dbReference type="Proteomes" id="UP000060071">
    <property type="component" value="Chromosome"/>
</dbReference>
<protein>
    <recommendedName>
        <fullName evidence="3">Lipoprotein</fullName>
    </recommendedName>
</protein>
<dbReference type="RefSeq" id="WP_062158511.1">
    <property type="nucleotide sequence ID" value="NZ_CP013910.1"/>
</dbReference>
<dbReference type="EMBL" id="CP013910">
    <property type="protein sequence ID" value="ALW89201.1"/>
    <property type="molecule type" value="Genomic_DNA"/>
</dbReference>
<gene>
    <name evidence="1" type="ORF">AUC44_10065</name>
</gene>
<name>A0ABN4K828_9DEIO</name>
<sequence>MKKLMLAAGGLTGLLAGCGSFGGAPDGTNAVMRSVTTEYKVAGSNPTKYVGCDRITNPTDGRATNTQVVVTFSAAGNLSTVDVSLVGVRTGQTKTQTIAASDLRKNSAGDYQAIFDFQSATNDLLPASIIVNPTLRSPRDVTVNDANNVGQFYANLTVSTTSGSTFTITSKNLGPYIGNISVYSSCTLSGTAQPLTR</sequence>
<keyword evidence="2" id="KW-1185">Reference proteome</keyword>
<proteinExistence type="predicted"/>
<reference evidence="1 2" key="1">
    <citation type="submission" date="2015-12" db="EMBL/GenBank/DDBJ databases">
        <authorList>
            <person name="Kim M.K."/>
            <person name="Srinivasan S."/>
            <person name="Lee J.-J."/>
            <person name="Kim K."/>
        </authorList>
    </citation>
    <scope>NUCLEOTIDE SEQUENCE [LARGE SCALE GENOMIC DNA]</scope>
    <source>
        <strain evidence="1 2">BM2</strain>
    </source>
</reference>
<evidence type="ECO:0000313" key="1">
    <source>
        <dbReference type="EMBL" id="ALW89201.1"/>
    </source>
</evidence>
<evidence type="ECO:0000313" key="2">
    <source>
        <dbReference type="Proteomes" id="UP000060071"/>
    </source>
</evidence>
<dbReference type="PROSITE" id="PS51257">
    <property type="entry name" value="PROKAR_LIPOPROTEIN"/>
    <property type="match status" value="1"/>
</dbReference>